<gene>
    <name evidence="4" type="primary">LOC113492351</name>
</gene>
<feature type="region of interest" description="Disordered" evidence="1">
    <location>
        <begin position="464"/>
        <end position="551"/>
    </location>
</feature>
<feature type="compositionally biased region" description="Basic and acidic residues" evidence="1">
    <location>
        <begin position="361"/>
        <end position="376"/>
    </location>
</feature>
<protein>
    <submittedName>
        <fullName evidence="4">Trichohyalin-like</fullName>
    </submittedName>
</protein>
<feature type="compositionally biased region" description="Basic and acidic residues" evidence="1">
    <location>
        <begin position="183"/>
        <end position="196"/>
    </location>
</feature>
<keyword evidence="3" id="KW-1185">Reference proteome</keyword>
<keyword evidence="2" id="KW-0732">Signal</keyword>
<feature type="compositionally biased region" description="Basic and acidic residues" evidence="1">
    <location>
        <begin position="151"/>
        <end position="171"/>
    </location>
</feature>
<dbReference type="OrthoDB" id="6773612at2759"/>
<feature type="compositionally biased region" description="Basic and acidic residues" evidence="1">
    <location>
        <begin position="302"/>
        <end position="317"/>
    </location>
</feature>
<organism evidence="3 4">
    <name type="scientific">Trichoplusia ni</name>
    <name type="common">Cabbage looper</name>
    <dbReference type="NCBI Taxonomy" id="7111"/>
    <lineage>
        <taxon>Eukaryota</taxon>
        <taxon>Metazoa</taxon>
        <taxon>Ecdysozoa</taxon>
        <taxon>Arthropoda</taxon>
        <taxon>Hexapoda</taxon>
        <taxon>Insecta</taxon>
        <taxon>Pterygota</taxon>
        <taxon>Neoptera</taxon>
        <taxon>Endopterygota</taxon>
        <taxon>Lepidoptera</taxon>
        <taxon>Glossata</taxon>
        <taxon>Ditrysia</taxon>
        <taxon>Noctuoidea</taxon>
        <taxon>Noctuidae</taxon>
        <taxon>Plusiinae</taxon>
        <taxon>Trichoplusia</taxon>
    </lineage>
</organism>
<feature type="compositionally biased region" description="Basic and acidic residues" evidence="1">
    <location>
        <begin position="464"/>
        <end position="504"/>
    </location>
</feature>
<feature type="region of interest" description="Disordered" evidence="1">
    <location>
        <begin position="718"/>
        <end position="756"/>
    </location>
</feature>
<feature type="compositionally biased region" description="Basic and acidic residues" evidence="1">
    <location>
        <begin position="274"/>
        <end position="290"/>
    </location>
</feature>
<dbReference type="RefSeq" id="XP_026725628.1">
    <property type="nucleotide sequence ID" value="XM_026869827.1"/>
</dbReference>
<feature type="region of interest" description="Disordered" evidence="1">
    <location>
        <begin position="352"/>
        <end position="376"/>
    </location>
</feature>
<evidence type="ECO:0000256" key="2">
    <source>
        <dbReference type="SAM" id="SignalP"/>
    </source>
</evidence>
<feature type="region of interest" description="Disordered" evidence="1">
    <location>
        <begin position="989"/>
        <end position="1024"/>
    </location>
</feature>
<feature type="region of interest" description="Disordered" evidence="1">
    <location>
        <begin position="816"/>
        <end position="868"/>
    </location>
</feature>
<feature type="region of interest" description="Disordered" evidence="1">
    <location>
        <begin position="912"/>
        <end position="961"/>
    </location>
</feature>
<feature type="compositionally biased region" description="Polar residues" evidence="1">
    <location>
        <begin position="948"/>
        <end position="961"/>
    </location>
</feature>
<feature type="chain" id="PRO_5028898754" evidence="2">
    <location>
        <begin position="21"/>
        <end position="1096"/>
    </location>
</feature>
<reference evidence="4" key="1">
    <citation type="submission" date="2025-08" db="UniProtKB">
        <authorList>
            <consortium name="RefSeq"/>
        </authorList>
    </citation>
    <scope>IDENTIFICATION</scope>
</reference>
<name>A0A7E5VBG9_TRINI</name>
<accession>A0A7E5VBG9</accession>
<feature type="region of interest" description="Disordered" evidence="1">
    <location>
        <begin position="151"/>
        <end position="196"/>
    </location>
</feature>
<proteinExistence type="predicted"/>
<feature type="compositionally biased region" description="Basic and acidic residues" evidence="1">
    <location>
        <begin position="1002"/>
        <end position="1024"/>
    </location>
</feature>
<feature type="compositionally biased region" description="Basic and acidic residues" evidence="1">
    <location>
        <begin position="512"/>
        <end position="551"/>
    </location>
</feature>
<evidence type="ECO:0000256" key="1">
    <source>
        <dbReference type="SAM" id="MobiDB-lite"/>
    </source>
</evidence>
<feature type="signal peptide" evidence="2">
    <location>
        <begin position="1"/>
        <end position="20"/>
    </location>
</feature>
<feature type="region of interest" description="Disordered" evidence="1">
    <location>
        <begin position="257"/>
        <end position="317"/>
    </location>
</feature>
<dbReference type="GeneID" id="113492351"/>
<feature type="compositionally biased region" description="Polar residues" evidence="1">
    <location>
        <begin position="173"/>
        <end position="182"/>
    </location>
</feature>
<evidence type="ECO:0000313" key="4">
    <source>
        <dbReference type="RefSeq" id="XP_026725628.1"/>
    </source>
</evidence>
<dbReference type="Proteomes" id="UP000322000">
    <property type="component" value="Chromosome 1"/>
</dbReference>
<dbReference type="KEGG" id="tnl:113492351"/>
<feature type="compositionally biased region" description="Basic and acidic residues" evidence="1">
    <location>
        <begin position="912"/>
        <end position="946"/>
    </location>
</feature>
<feature type="compositionally biased region" description="Basic and acidic residues" evidence="1">
    <location>
        <begin position="720"/>
        <end position="756"/>
    </location>
</feature>
<dbReference type="InParanoid" id="A0A7E5VBG9"/>
<sequence>MNYWRLLLLAVVAVFQPIATFTERNLVDGRQECCERQPSTAFRDTKTLLHGRHYPETTSALRLLNDRTEIREHRRYALRQRESVISRLSRGRSIRDGEERSARYPAVTARSSRVESRFERSDNHLNRGGLETNDKDRIFDNVRDLKYETRRVVDRSPRDAEDRRNTQDDSLRYISTRNSVNRLSDERPSKSEMREGTRLRKLRFAPNRETRDMIRQTRDSATIYLTSRSFVERDRLSVARRESLTHRITSANINERRESERLGDQRQMISENTRLTERIRLESREEENKENRHHATQRSLTKRFERSSKAENFRDSELTRENADRRFERVQVARRDNREAMTRDVSARDDIRKNTFRRMSQRAERRNNPESRNNRIQVEIREGARDERVSRDARVTERRISRETFQMDRVANTLNGRNIDERRETSRARDVRANEMENTNRRMSQERFQVERRITREASIRNLDERNFDDRQQVRDENISRDTRDNNRQMSPERLERKNGRETNVRNILNERNVDERREVRDERMTRGARENTDRRMSRERSQSERRNVRDTRVTNTVNERNLDDRQEVRDQRISRDAMADKTENTDRRMGRERLQVERRNTREARIINILAERNANDRREFRDEKMSRDVRADSIKNTDRRIARERLQVERRNTREARIIDTLTERKVDESREAKDERMSRDIRAVKKEYTERRMARERLQVERRNNREARIMNTLAERNADERQEARDERTARDVRADNKENTDRRMTRERLQLERGNIREARLSANVENRRLESRENANRRMGRERLQVEHRNSIEARDERREIRAERKIREARAESREHTDRRISHEREQGDQRTDRLKDRNVDSPREDRRMARNARNGDERREMRAERIIREARADSRENTVRRVSRERVQVERRIDRSRDSVNERTIDGRREVRDKRMNRDSRDNARVTSERQESREDNQIGRVSSDNRNTRNVRLSRQIREIKERRSESRLNRVVAIDRADRRARSADRQNYGEIKAESGRFDRRDQNENRDREEVGRSRNVRTIANINGKTENEDAMSGSWQYVLYSLQGAYLCALFIKMMTPSIPEKSKMMSRWLPATSYYNPIKVD</sequence>
<feature type="region of interest" description="Disordered" evidence="1">
    <location>
        <begin position="420"/>
        <end position="450"/>
    </location>
</feature>
<evidence type="ECO:0000313" key="3">
    <source>
        <dbReference type="Proteomes" id="UP000322000"/>
    </source>
</evidence>
<dbReference type="AlphaFoldDB" id="A0A7E5VBG9"/>